<dbReference type="InterPro" id="IPR009057">
    <property type="entry name" value="Homeodomain-like_sf"/>
</dbReference>
<keyword evidence="4" id="KW-0597">Phosphoprotein</keyword>
<feature type="domain" description="HTH araC/xylS-type" evidence="5">
    <location>
        <begin position="422"/>
        <end position="520"/>
    </location>
</feature>
<keyword evidence="2" id="KW-0238">DNA-binding</keyword>
<dbReference type="SUPFAM" id="SSF46689">
    <property type="entry name" value="Homeodomain-like"/>
    <property type="match status" value="2"/>
</dbReference>
<gene>
    <name evidence="7" type="ORF">GT019_17815</name>
</gene>
<dbReference type="InterPro" id="IPR020449">
    <property type="entry name" value="Tscrpt_reg_AraC-type_HTH"/>
</dbReference>
<dbReference type="InterPro" id="IPR001789">
    <property type="entry name" value="Sig_transdc_resp-reg_receiver"/>
</dbReference>
<keyword evidence="1" id="KW-0805">Transcription regulation</keyword>
<protein>
    <submittedName>
        <fullName evidence="7">Response regulator</fullName>
    </submittedName>
</protein>
<dbReference type="Gene3D" id="1.10.10.60">
    <property type="entry name" value="Homeodomain-like"/>
    <property type="match status" value="2"/>
</dbReference>
<dbReference type="CDD" id="cd17536">
    <property type="entry name" value="REC_YesN-like"/>
    <property type="match status" value="1"/>
</dbReference>
<evidence type="ECO:0000259" key="5">
    <source>
        <dbReference type="PROSITE" id="PS01124"/>
    </source>
</evidence>
<dbReference type="SMART" id="SM00448">
    <property type="entry name" value="REC"/>
    <property type="match status" value="1"/>
</dbReference>
<evidence type="ECO:0000256" key="3">
    <source>
        <dbReference type="ARBA" id="ARBA00023163"/>
    </source>
</evidence>
<accession>A0ABW9XST0</accession>
<evidence type="ECO:0000313" key="7">
    <source>
        <dbReference type="EMBL" id="NBD25732.1"/>
    </source>
</evidence>
<dbReference type="Pfam" id="PF00072">
    <property type="entry name" value="Response_reg"/>
    <property type="match status" value="1"/>
</dbReference>
<name>A0ABW9XST0_9BACL</name>
<dbReference type="SMART" id="SM00342">
    <property type="entry name" value="HTH_ARAC"/>
    <property type="match status" value="1"/>
</dbReference>
<dbReference type="InterPro" id="IPR011006">
    <property type="entry name" value="CheY-like_superfamily"/>
</dbReference>
<sequence length="522" mass="58133">MLAIYLVEDEIIELNLMMNHIDWGAMGLEVVGAAKNGKKAWEEIQALQPDIVLSDVRMPFMDGLQLAALVQERFDWIKVVFLSGHDEFTYVRSALESGAVGYLLKPIDRAELSAVMAKAKAEVEKAKLLRRSKAVLIESLLAALLAGTDAGSREQAWQELIDLYPEYADRKFVTALISVDGYSALLADSPEAAREVPRTAELLRQRLEARGLEGTVLGLNEHEWLLALPAAAVPEAAAGLWEELADAIKTALGWTATIGVCDREAALREGSALFAKARNAADERFFAGPGNVILDSRLHARLDLGLGAGDDAQRPGKLDLSDREGTSEAVGRFFDVMHSLRATKARVLQGASELLGAIATERAKYEDAAGDADLAGEQAAWMRAVERAETLEELKRYMLELAGRLCAQLEDRQQDRHMQLVRQVRDIIDREYHDSLTIDYLAGKVYLSPNYLRVLFKEKTGCTVHEYLTRIRLGKSLELLRDKSLKIHDVARRVGYDNTSYFCSFFYKTQGVTPNEYRKKFL</sequence>
<proteinExistence type="predicted"/>
<dbReference type="EMBL" id="JAAAMV010000015">
    <property type="protein sequence ID" value="NBD25732.1"/>
    <property type="molecule type" value="Genomic_DNA"/>
</dbReference>
<feature type="domain" description="Response regulatory" evidence="6">
    <location>
        <begin position="3"/>
        <end position="120"/>
    </location>
</feature>
<keyword evidence="8" id="KW-1185">Reference proteome</keyword>
<evidence type="ECO:0000259" key="6">
    <source>
        <dbReference type="PROSITE" id="PS50110"/>
    </source>
</evidence>
<dbReference type="Proteomes" id="UP000665561">
    <property type="component" value="Unassembled WGS sequence"/>
</dbReference>
<feature type="modified residue" description="4-aspartylphosphate" evidence="4">
    <location>
        <position position="55"/>
    </location>
</feature>
<dbReference type="Gene3D" id="3.40.50.2300">
    <property type="match status" value="1"/>
</dbReference>
<evidence type="ECO:0000256" key="2">
    <source>
        <dbReference type="ARBA" id="ARBA00023125"/>
    </source>
</evidence>
<dbReference type="RefSeq" id="WP_161744545.1">
    <property type="nucleotide sequence ID" value="NZ_JAAAMV010000015.1"/>
</dbReference>
<dbReference type="SUPFAM" id="SSF52172">
    <property type="entry name" value="CheY-like"/>
    <property type="match status" value="1"/>
</dbReference>
<dbReference type="PANTHER" id="PTHR43280">
    <property type="entry name" value="ARAC-FAMILY TRANSCRIPTIONAL REGULATOR"/>
    <property type="match status" value="1"/>
</dbReference>
<dbReference type="PRINTS" id="PR00032">
    <property type="entry name" value="HTHARAC"/>
</dbReference>
<comment type="caution">
    <text evidence="7">The sequence shown here is derived from an EMBL/GenBank/DDBJ whole genome shotgun (WGS) entry which is preliminary data.</text>
</comment>
<organism evidence="7 8">
    <name type="scientific">Paenibacillus glycinis</name>
    <dbReference type="NCBI Taxonomy" id="2697035"/>
    <lineage>
        <taxon>Bacteria</taxon>
        <taxon>Bacillati</taxon>
        <taxon>Bacillota</taxon>
        <taxon>Bacilli</taxon>
        <taxon>Bacillales</taxon>
        <taxon>Paenibacillaceae</taxon>
        <taxon>Paenibacillus</taxon>
    </lineage>
</organism>
<dbReference type="PANTHER" id="PTHR43280:SF10">
    <property type="entry name" value="REGULATORY PROTEIN POCR"/>
    <property type="match status" value="1"/>
</dbReference>
<reference evidence="7 8" key="1">
    <citation type="submission" date="2020-01" db="EMBL/GenBank/DDBJ databases">
        <title>Paenibacillus soybeanensis sp. nov. isolated from the nodules of soybean (Glycine max(L.) Merr).</title>
        <authorList>
            <person name="Wang H."/>
        </authorList>
    </citation>
    <scope>NUCLEOTIDE SEQUENCE [LARGE SCALE GENOMIC DNA]</scope>
    <source>
        <strain evidence="7 8">T1</strain>
    </source>
</reference>
<dbReference type="PROSITE" id="PS01124">
    <property type="entry name" value="HTH_ARAC_FAMILY_2"/>
    <property type="match status" value="1"/>
</dbReference>
<dbReference type="PROSITE" id="PS50110">
    <property type="entry name" value="RESPONSE_REGULATORY"/>
    <property type="match status" value="1"/>
</dbReference>
<evidence type="ECO:0000313" key="8">
    <source>
        <dbReference type="Proteomes" id="UP000665561"/>
    </source>
</evidence>
<keyword evidence="3" id="KW-0804">Transcription</keyword>
<evidence type="ECO:0000256" key="4">
    <source>
        <dbReference type="PROSITE-ProRule" id="PRU00169"/>
    </source>
</evidence>
<dbReference type="Pfam" id="PF12833">
    <property type="entry name" value="HTH_18"/>
    <property type="match status" value="1"/>
</dbReference>
<evidence type="ECO:0000256" key="1">
    <source>
        <dbReference type="ARBA" id="ARBA00023015"/>
    </source>
</evidence>
<dbReference type="InterPro" id="IPR018060">
    <property type="entry name" value="HTH_AraC"/>
</dbReference>